<dbReference type="GO" id="GO:0016020">
    <property type="term" value="C:membrane"/>
    <property type="evidence" value="ECO:0007669"/>
    <property type="project" value="InterPro"/>
</dbReference>
<feature type="domain" description="Ig-like" evidence="2">
    <location>
        <begin position="1"/>
        <end position="75"/>
    </location>
</feature>
<evidence type="ECO:0000256" key="1">
    <source>
        <dbReference type="SAM" id="Phobius"/>
    </source>
</evidence>
<dbReference type="EMBL" id="JAINUF010000024">
    <property type="protein sequence ID" value="KAJ8332900.1"/>
    <property type="molecule type" value="Genomic_DNA"/>
</dbReference>
<organism evidence="3 4">
    <name type="scientific">Synaphobranchus kaupii</name>
    <name type="common">Kaup's arrowtooth eel</name>
    <dbReference type="NCBI Taxonomy" id="118154"/>
    <lineage>
        <taxon>Eukaryota</taxon>
        <taxon>Metazoa</taxon>
        <taxon>Chordata</taxon>
        <taxon>Craniata</taxon>
        <taxon>Vertebrata</taxon>
        <taxon>Euteleostomi</taxon>
        <taxon>Actinopterygii</taxon>
        <taxon>Neopterygii</taxon>
        <taxon>Teleostei</taxon>
        <taxon>Anguilliformes</taxon>
        <taxon>Synaphobranchidae</taxon>
        <taxon>Synaphobranchus</taxon>
    </lineage>
</organism>
<dbReference type="CDD" id="cd00096">
    <property type="entry name" value="Ig"/>
    <property type="match status" value="1"/>
</dbReference>
<evidence type="ECO:0000313" key="3">
    <source>
        <dbReference type="EMBL" id="KAJ8332900.1"/>
    </source>
</evidence>
<reference evidence="3" key="1">
    <citation type="journal article" date="2023" name="Science">
        <title>Genome structures resolve the early diversification of teleost fishes.</title>
        <authorList>
            <person name="Parey E."/>
            <person name="Louis A."/>
            <person name="Montfort J."/>
            <person name="Bouchez O."/>
            <person name="Roques C."/>
            <person name="Iampietro C."/>
            <person name="Lluch J."/>
            <person name="Castinel A."/>
            <person name="Donnadieu C."/>
            <person name="Desvignes T."/>
            <person name="Floi Bucao C."/>
            <person name="Jouanno E."/>
            <person name="Wen M."/>
            <person name="Mejri S."/>
            <person name="Dirks R."/>
            <person name="Jansen H."/>
            <person name="Henkel C."/>
            <person name="Chen W.J."/>
            <person name="Zahm M."/>
            <person name="Cabau C."/>
            <person name="Klopp C."/>
            <person name="Thompson A.W."/>
            <person name="Robinson-Rechavi M."/>
            <person name="Braasch I."/>
            <person name="Lecointre G."/>
            <person name="Bobe J."/>
            <person name="Postlethwait J.H."/>
            <person name="Berthelot C."/>
            <person name="Roest Crollius H."/>
            <person name="Guiguen Y."/>
        </authorList>
    </citation>
    <scope>NUCLEOTIDE SEQUENCE</scope>
    <source>
        <strain evidence="3">WJC10195</strain>
    </source>
</reference>
<dbReference type="AlphaFoldDB" id="A0A9Q1E614"/>
<feature type="transmembrane region" description="Helical" evidence="1">
    <location>
        <begin position="266"/>
        <end position="287"/>
    </location>
</feature>
<evidence type="ECO:0000259" key="2">
    <source>
        <dbReference type="PROSITE" id="PS50835"/>
    </source>
</evidence>
<dbReference type="PRINTS" id="PR01474">
    <property type="entry name" value="VCAM1"/>
</dbReference>
<dbReference type="PANTHER" id="PTHR46013:SF4">
    <property type="entry name" value="B-CELL RECEPTOR CD22-RELATED"/>
    <property type="match status" value="1"/>
</dbReference>
<dbReference type="InterPro" id="IPR003599">
    <property type="entry name" value="Ig_sub"/>
</dbReference>
<dbReference type="SMART" id="SM00409">
    <property type="entry name" value="IG"/>
    <property type="match status" value="3"/>
</dbReference>
<dbReference type="InterPro" id="IPR003598">
    <property type="entry name" value="Ig_sub2"/>
</dbReference>
<dbReference type="OrthoDB" id="10039395at2759"/>
<accession>A0A9Q1E614</accession>
<dbReference type="SMART" id="SM00408">
    <property type="entry name" value="IGc2"/>
    <property type="match status" value="3"/>
</dbReference>
<gene>
    <name evidence="3" type="ORF">SKAU_G00417960</name>
</gene>
<keyword evidence="1" id="KW-1133">Transmembrane helix</keyword>
<dbReference type="InterPro" id="IPR007110">
    <property type="entry name" value="Ig-like_dom"/>
</dbReference>
<dbReference type="Gene3D" id="2.60.40.10">
    <property type="entry name" value="Immunoglobulins"/>
    <property type="match status" value="3"/>
</dbReference>
<dbReference type="PANTHER" id="PTHR46013">
    <property type="entry name" value="VASCULAR CELL ADHESION MOLECULE 1"/>
    <property type="match status" value="1"/>
</dbReference>
<sequence length="397" mass="42776">MVNADTVTEGQIVTLTCSTTCTLTGSPAFIWYRNGSPLSLTNQKHLFTASPEVSGSYICAVKGYEHLPSLAVALNVKYAPKDTSVSVSPSDEILEGSSVTLTCSSDANPPVQRYTWFKKTGAVSSWRGSGQSLTVANILSKDSGQYYCKAQNQQGAQNSTAVTIDVQYAPKNTSISVSPSGEIEEGSSVTLTCSSDANPPVQSYTWFKKNETIWQTGSGQSLNMSNFTSWNGGQYYCESRNTHGAQNSTGLTVIYAAMTMNKEGSLYILAGTSVCAALVIVIVGIVWRRRSISTKEEILDTEANPSVYANVSEMTVNGAAVEEKPSLKEEAQSSKVEKPHFQNQEEVLYSNIQKKLPQCEDDVQYASVQFLPSNAAPGSQIPTAEDVIYSTVAKQST</sequence>
<protein>
    <recommendedName>
        <fullName evidence="2">Ig-like domain-containing protein</fullName>
    </recommendedName>
</protein>
<dbReference type="Pfam" id="PF13927">
    <property type="entry name" value="Ig_3"/>
    <property type="match status" value="1"/>
</dbReference>
<dbReference type="InterPro" id="IPR013783">
    <property type="entry name" value="Ig-like_fold"/>
</dbReference>
<dbReference type="PROSITE" id="PS50835">
    <property type="entry name" value="IG_LIKE"/>
    <property type="match status" value="3"/>
</dbReference>
<proteinExistence type="predicted"/>
<keyword evidence="1" id="KW-0812">Transmembrane</keyword>
<dbReference type="Pfam" id="PF13895">
    <property type="entry name" value="Ig_2"/>
    <property type="match status" value="2"/>
</dbReference>
<name>A0A9Q1E614_SYNKA</name>
<evidence type="ECO:0000313" key="4">
    <source>
        <dbReference type="Proteomes" id="UP001152622"/>
    </source>
</evidence>
<dbReference type="GO" id="GO:0098609">
    <property type="term" value="P:cell-cell adhesion"/>
    <property type="evidence" value="ECO:0007669"/>
    <property type="project" value="InterPro"/>
</dbReference>
<feature type="domain" description="Ig-like" evidence="2">
    <location>
        <begin position="80"/>
        <end position="163"/>
    </location>
</feature>
<dbReference type="InterPro" id="IPR003989">
    <property type="entry name" value="VCAM-1"/>
</dbReference>
<dbReference type="Proteomes" id="UP001152622">
    <property type="component" value="Chromosome 24"/>
</dbReference>
<keyword evidence="4" id="KW-1185">Reference proteome</keyword>
<keyword evidence="1" id="KW-0472">Membrane</keyword>
<comment type="caution">
    <text evidence="3">The sequence shown here is derived from an EMBL/GenBank/DDBJ whole genome shotgun (WGS) entry which is preliminary data.</text>
</comment>
<dbReference type="SUPFAM" id="SSF48726">
    <property type="entry name" value="Immunoglobulin"/>
    <property type="match status" value="3"/>
</dbReference>
<feature type="domain" description="Ig-like" evidence="2">
    <location>
        <begin position="170"/>
        <end position="252"/>
    </location>
</feature>
<dbReference type="InterPro" id="IPR036179">
    <property type="entry name" value="Ig-like_dom_sf"/>
</dbReference>